<evidence type="ECO:0000256" key="3">
    <source>
        <dbReference type="ARBA" id="ARBA00022475"/>
    </source>
</evidence>
<keyword evidence="12" id="KW-0325">Glycoprotein</keyword>
<evidence type="ECO:0000256" key="2">
    <source>
        <dbReference type="ARBA" id="ARBA00007242"/>
    </source>
</evidence>
<keyword evidence="14" id="KW-0628">Postsynaptic cell membrane</keyword>
<feature type="domain" description="G-protein coupled receptors family 3 profile" evidence="18">
    <location>
        <begin position="112"/>
        <end position="346"/>
    </location>
</feature>
<keyword evidence="3" id="KW-1003">Cell membrane</keyword>
<feature type="transmembrane region" description="Helical" evidence="17">
    <location>
        <begin position="116"/>
        <end position="140"/>
    </location>
</feature>
<feature type="non-terminal residue" evidence="20">
    <location>
        <position position="1"/>
    </location>
</feature>
<dbReference type="EMBL" id="CAXKWB010009773">
    <property type="protein sequence ID" value="CAL4096035.1"/>
    <property type="molecule type" value="Genomic_DNA"/>
</dbReference>
<evidence type="ECO:0000256" key="16">
    <source>
        <dbReference type="ARBA" id="ARBA00034104"/>
    </source>
</evidence>
<comment type="similarity">
    <text evidence="2">Belongs to the G-protein coupled receptor 3 family.</text>
</comment>
<keyword evidence="7" id="KW-0770">Synapse</keyword>
<evidence type="ECO:0000256" key="17">
    <source>
        <dbReference type="SAM" id="Phobius"/>
    </source>
</evidence>
<reference evidence="20 21" key="1">
    <citation type="submission" date="2024-05" db="EMBL/GenBank/DDBJ databases">
        <authorList>
            <person name="Wallberg A."/>
        </authorList>
    </citation>
    <scope>NUCLEOTIDE SEQUENCE [LARGE SCALE GENOMIC DNA]</scope>
</reference>
<evidence type="ECO:0000256" key="9">
    <source>
        <dbReference type="ARBA" id="ARBA00023136"/>
    </source>
</evidence>
<evidence type="ECO:0000256" key="14">
    <source>
        <dbReference type="ARBA" id="ARBA00023257"/>
    </source>
</evidence>
<accession>A0AAV2QUF7</accession>
<dbReference type="PANTHER" id="PTHR32546">
    <property type="entry name" value="G-PROTEIN COUPLED RECEPTOR 158-RELATED"/>
    <property type="match status" value="1"/>
</dbReference>
<feature type="non-terminal residue" evidence="20">
    <location>
        <position position="367"/>
    </location>
</feature>
<keyword evidence="10" id="KW-1015">Disulfide bond</keyword>
<dbReference type="GO" id="GO:0045211">
    <property type="term" value="C:postsynaptic membrane"/>
    <property type="evidence" value="ECO:0007669"/>
    <property type="project" value="UniProtKB-SubCell"/>
</dbReference>
<sequence>VTVPLMEVDLDQCAEHEESQNIFGGTNLCHESTTKCVPIPHRGFQRNNYFCQCLPNHFRPNSDYHYFNASEMEEQKLHNDTTSNSLRLIQSRCEPCPAECGNCSVDPLCSIQFDSMIRIVPCMVQLTMIIFCCITGFLVYKLKNSKVMTTSLWVMLEMILVGSVFMYSTVFIRFLEPSVLLCMLEPWFRELGYAIFYGAIVLKLYRSLLDHRTRRAYRCVIRDRDLLKYLTGLIVFVLGYMAAWTALTAHLVNEGLTSFYLTQSIVQVQLLGGAPQAFRICKGLWWDYVTETCEILFAVFGLLIAWHLRKAAKQTGSAMEHQERRALTISLILELFFSTLLYVGRHILSLETQHPDHVFLVYFARTH</sequence>
<keyword evidence="6 17" id="KW-1133">Transmembrane helix</keyword>
<feature type="transmembrane region" description="Helical" evidence="17">
    <location>
        <begin position="285"/>
        <end position="306"/>
    </location>
</feature>
<dbReference type="PANTHER" id="PTHR32546:SF26">
    <property type="entry name" value="SMOG, ISOFORM D"/>
    <property type="match status" value="1"/>
</dbReference>
<comment type="subcellular location">
    <subcellularLocation>
        <location evidence="1">Cell projection</location>
        <location evidence="1">Neuron projection</location>
    </subcellularLocation>
    <subcellularLocation>
        <location evidence="16">Postsynaptic cell membrane</location>
        <topology evidence="16">Multi-pass membrane protein</topology>
    </subcellularLocation>
</comment>
<proteinExistence type="inferred from homology"/>
<evidence type="ECO:0000259" key="19">
    <source>
        <dbReference type="Pfam" id="PF22572"/>
    </source>
</evidence>
<dbReference type="GO" id="GO:0004930">
    <property type="term" value="F:G protein-coupled receptor activity"/>
    <property type="evidence" value="ECO:0007669"/>
    <property type="project" value="UniProtKB-KW"/>
</dbReference>
<keyword evidence="9 17" id="KW-0472">Membrane</keyword>
<keyword evidence="13" id="KW-0807">Transducer</keyword>
<evidence type="ECO:0000313" key="21">
    <source>
        <dbReference type="Proteomes" id="UP001497623"/>
    </source>
</evidence>
<gene>
    <name evidence="20" type="ORF">MNOR_LOCUS15553</name>
</gene>
<evidence type="ECO:0000256" key="13">
    <source>
        <dbReference type="ARBA" id="ARBA00023224"/>
    </source>
</evidence>
<keyword evidence="8" id="KW-0297">G-protein coupled receptor</keyword>
<keyword evidence="15" id="KW-0966">Cell projection</keyword>
<feature type="transmembrane region" description="Helical" evidence="17">
    <location>
        <begin position="326"/>
        <end position="344"/>
    </location>
</feature>
<feature type="transmembrane region" description="Helical" evidence="17">
    <location>
        <begin position="226"/>
        <end position="247"/>
    </location>
</feature>
<dbReference type="Proteomes" id="UP001497623">
    <property type="component" value="Unassembled WGS sequence"/>
</dbReference>
<evidence type="ECO:0000256" key="1">
    <source>
        <dbReference type="ARBA" id="ARBA00004487"/>
    </source>
</evidence>
<evidence type="ECO:0000313" key="20">
    <source>
        <dbReference type="EMBL" id="CAL4096035.1"/>
    </source>
</evidence>
<evidence type="ECO:0000256" key="10">
    <source>
        <dbReference type="ARBA" id="ARBA00023157"/>
    </source>
</evidence>
<feature type="transmembrane region" description="Helical" evidence="17">
    <location>
        <begin position="152"/>
        <end position="175"/>
    </location>
</feature>
<protein>
    <recommendedName>
        <fullName evidence="22">G-protein coupled receptors family 3 profile domain-containing protein</fullName>
    </recommendedName>
</protein>
<dbReference type="InterPro" id="IPR017978">
    <property type="entry name" value="GPCR_3_C"/>
</dbReference>
<dbReference type="Pfam" id="PF22572">
    <property type="entry name" value="GPR158_179_EC"/>
    <property type="match status" value="1"/>
</dbReference>
<keyword evidence="21" id="KW-1185">Reference proteome</keyword>
<dbReference type="InterPro" id="IPR054714">
    <property type="entry name" value="GPR158_179_extracellular"/>
</dbReference>
<evidence type="ECO:0000259" key="18">
    <source>
        <dbReference type="Pfam" id="PF00003"/>
    </source>
</evidence>
<feature type="domain" description="GPR158/179 extracellular" evidence="19">
    <location>
        <begin position="1"/>
        <end position="58"/>
    </location>
</feature>
<evidence type="ECO:0000256" key="8">
    <source>
        <dbReference type="ARBA" id="ARBA00023040"/>
    </source>
</evidence>
<evidence type="ECO:0000256" key="15">
    <source>
        <dbReference type="ARBA" id="ARBA00023273"/>
    </source>
</evidence>
<dbReference type="GO" id="GO:0043005">
    <property type="term" value="C:neuron projection"/>
    <property type="evidence" value="ECO:0007669"/>
    <property type="project" value="UniProtKB-SubCell"/>
</dbReference>
<dbReference type="InterPro" id="IPR043458">
    <property type="entry name" value="GPR158/179"/>
</dbReference>
<name>A0AAV2QUF7_MEGNR</name>
<evidence type="ECO:0008006" key="22">
    <source>
        <dbReference type="Google" id="ProtNLM"/>
    </source>
</evidence>
<evidence type="ECO:0000256" key="6">
    <source>
        <dbReference type="ARBA" id="ARBA00022989"/>
    </source>
</evidence>
<keyword evidence="11" id="KW-0675">Receptor</keyword>
<evidence type="ECO:0000256" key="12">
    <source>
        <dbReference type="ARBA" id="ARBA00023180"/>
    </source>
</evidence>
<feature type="transmembrane region" description="Helical" evidence="17">
    <location>
        <begin position="187"/>
        <end position="205"/>
    </location>
</feature>
<evidence type="ECO:0000256" key="4">
    <source>
        <dbReference type="ARBA" id="ARBA00022692"/>
    </source>
</evidence>
<keyword evidence="5" id="KW-0732">Signal</keyword>
<evidence type="ECO:0000256" key="7">
    <source>
        <dbReference type="ARBA" id="ARBA00023018"/>
    </source>
</evidence>
<dbReference type="AlphaFoldDB" id="A0AAV2QUF7"/>
<evidence type="ECO:0000256" key="11">
    <source>
        <dbReference type="ARBA" id="ARBA00023170"/>
    </source>
</evidence>
<evidence type="ECO:0000256" key="5">
    <source>
        <dbReference type="ARBA" id="ARBA00022729"/>
    </source>
</evidence>
<dbReference type="Pfam" id="PF00003">
    <property type="entry name" value="7tm_3"/>
    <property type="match status" value="1"/>
</dbReference>
<keyword evidence="4 17" id="KW-0812">Transmembrane</keyword>
<organism evidence="20 21">
    <name type="scientific">Meganyctiphanes norvegica</name>
    <name type="common">Northern krill</name>
    <name type="synonym">Thysanopoda norvegica</name>
    <dbReference type="NCBI Taxonomy" id="48144"/>
    <lineage>
        <taxon>Eukaryota</taxon>
        <taxon>Metazoa</taxon>
        <taxon>Ecdysozoa</taxon>
        <taxon>Arthropoda</taxon>
        <taxon>Crustacea</taxon>
        <taxon>Multicrustacea</taxon>
        <taxon>Malacostraca</taxon>
        <taxon>Eumalacostraca</taxon>
        <taxon>Eucarida</taxon>
        <taxon>Euphausiacea</taxon>
        <taxon>Euphausiidae</taxon>
        <taxon>Meganyctiphanes</taxon>
    </lineage>
</organism>
<comment type="caution">
    <text evidence="20">The sequence shown here is derived from an EMBL/GenBank/DDBJ whole genome shotgun (WGS) entry which is preliminary data.</text>
</comment>